<feature type="region of interest" description="Disordered" evidence="1">
    <location>
        <begin position="117"/>
        <end position="252"/>
    </location>
</feature>
<feature type="region of interest" description="Disordered" evidence="1">
    <location>
        <begin position="344"/>
        <end position="366"/>
    </location>
</feature>
<evidence type="ECO:0000313" key="2">
    <source>
        <dbReference type="EMBL" id="GMR33416.1"/>
    </source>
</evidence>
<feature type="compositionally biased region" description="Gly residues" evidence="1">
    <location>
        <begin position="217"/>
        <end position="240"/>
    </location>
</feature>
<feature type="compositionally biased region" description="Low complexity" evidence="1">
    <location>
        <begin position="159"/>
        <end position="169"/>
    </location>
</feature>
<feature type="compositionally biased region" description="Basic and acidic residues" evidence="1">
    <location>
        <begin position="1"/>
        <end position="10"/>
    </location>
</feature>
<dbReference type="Proteomes" id="UP001328107">
    <property type="component" value="Unassembled WGS sequence"/>
</dbReference>
<feature type="region of interest" description="Disordered" evidence="1">
    <location>
        <begin position="1"/>
        <end position="45"/>
    </location>
</feature>
<protein>
    <submittedName>
        <fullName evidence="2">Uncharacterized protein</fullName>
    </submittedName>
</protein>
<reference evidence="3" key="1">
    <citation type="submission" date="2022-10" db="EMBL/GenBank/DDBJ databases">
        <title>Genome assembly of Pristionchus species.</title>
        <authorList>
            <person name="Yoshida K."/>
            <person name="Sommer R.J."/>
        </authorList>
    </citation>
    <scope>NUCLEOTIDE SEQUENCE [LARGE SCALE GENOMIC DNA]</scope>
    <source>
        <strain evidence="3">RS5460</strain>
    </source>
</reference>
<name>A0AAN4Z6G6_9BILA</name>
<gene>
    <name evidence="2" type="ORF">PMAYCL1PPCAC_03611</name>
</gene>
<sequence length="366" mass="37015">MEDNPWRHGEQPPMGWPAMAGGAGAQQWAHHSPQAGGPGRRGQNLWDANALADNLGELGLSGPPGAGGAPAWAPGGQPGGGGDFQNKTIWSDPHMGGAPEHSMHHAHMQYPQGGVMNGMMDPNAMPGAEWGMRGEQPMWSDPLKPDEGYWKGQGGGQGAPQWGGAQGAPPRWPPQMGGPPHHRGAPGMIPVAGGGWPGGAPNGMMGGGGHKPPMWDNGGGGGGHRMGGGGGMGGRGGGHRGNYNPRHGGMDMSVPPPMDMGMMQRPPPGGGGHMWKPDGGMGGPNGMRGGGGGGHGGYGGGPGQMGGGAPMGNFMGGGGKQQMRLLQMGDQFVGQFEDESKMFSMGGNGGGGQQSDDLMWHDRTAS</sequence>
<dbReference type="EMBL" id="BTRK01000001">
    <property type="protein sequence ID" value="GMR33416.1"/>
    <property type="molecule type" value="Genomic_DNA"/>
</dbReference>
<evidence type="ECO:0000313" key="3">
    <source>
        <dbReference type="Proteomes" id="UP001328107"/>
    </source>
</evidence>
<feature type="region of interest" description="Disordered" evidence="1">
    <location>
        <begin position="269"/>
        <end position="305"/>
    </location>
</feature>
<feature type="compositionally biased region" description="Gly residues" evidence="1">
    <location>
        <begin position="279"/>
        <end position="305"/>
    </location>
</feature>
<proteinExistence type="predicted"/>
<organism evidence="2 3">
    <name type="scientific">Pristionchus mayeri</name>
    <dbReference type="NCBI Taxonomy" id="1317129"/>
    <lineage>
        <taxon>Eukaryota</taxon>
        <taxon>Metazoa</taxon>
        <taxon>Ecdysozoa</taxon>
        <taxon>Nematoda</taxon>
        <taxon>Chromadorea</taxon>
        <taxon>Rhabditida</taxon>
        <taxon>Rhabditina</taxon>
        <taxon>Diplogasteromorpha</taxon>
        <taxon>Diplogasteroidea</taxon>
        <taxon>Neodiplogasteridae</taxon>
        <taxon>Pristionchus</taxon>
    </lineage>
</organism>
<comment type="caution">
    <text evidence="2">The sequence shown here is derived from an EMBL/GenBank/DDBJ whole genome shotgun (WGS) entry which is preliminary data.</text>
</comment>
<feature type="region of interest" description="Disordered" evidence="1">
    <location>
        <begin position="60"/>
        <end position="104"/>
    </location>
</feature>
<evidence type="ECO:0000256" key="1">
    <source>
        <dbReference type="SAM" id="MobiDB-lite"/>
    </source>
</evidence>
<feature type="compositionally biased region" description="Gly residues" evidence="1">
    <location>
        <begin position="192"/>
        <end position="210"/>
    </location>
</feature>
<feature type="compositionally biased region" description="Low complexity" evidence="1">
    <location>
        <begin position="11"/>
        <end position="29"/>
    </location>
</feature>
<keyword evidence="3" id="KW-1185">Reference proteome</keyword>
<accession>A0AAN4Z6G6</accession>
<dbReference type="AlphaFoldDB" id="A0AAN4Z6G6"/>